<proteinExistence type="predicted"/>
<dbReference type="Proteomes" id="UP000447434">
    <property type="component" value="Chromosome 18"/>
</dbReference>
<evidence type="ECO:0000313" key="1">
    <source>
        <dbReference type="EMBL" id="KAE9593591.1"/>
    </source>
</evidence>
<sequence>MILKGKTCNKGVLHPLDHEGVRIKVRMSKGQFNDLIEKVDMSKGNLELGCLIIQECLKGRLHANVVVVSNVGV</sequence>
<organism evidence="1 2">
    <name type="scientific">Lupinus albus</name>
    <name type="common">White lupine</name>
    <name type="synonym">Lupinus termis</name>
    <dbReference type="NCBI Taxonomy" id="3870"/>
    <lineage>
        <taxon>Eukaryota</taxon>
        <taxon>Viridiplantae</taxon>
        <taxon>Streptophyta</taxon>
        <taxon>Embryophyta</taxon>
        <taxon>Tracheophyta</taxon>
        <taxon>Spermatophyta</taxon>
        <taxon>Magnoliopsida</taxon>
        <taxon>eudicotyledons</taxon>
        <taxon>Gunneridae</taxon>
        <taxon>Pentapetalae</taxon>
        <taxon>rosids</taxon>
        <taxon>fabids</taxon>
        <taxon>Fabales</taxon>
        <taxon>Fabaceae</taxon>
        <taxon>Papilionoideae</taxon>
        <taxon>50 kb inversion clade</taxon>
        <taxon>genistoids sensu lato</taxon>
        <taxon>core genistoids</taxon>
        <taxon>Genisteae</taxon>
        <taxon>Lupinus</taxon>
    </lineage>
</organism>
<keyword evidence="2" id="KW-1185">Reference proteome</keyword>
<dbReference type="AlphaFoldDB" id="A0A6A4NWU4"/>
<accession>A0A6A4NWU4</accession>
<reference evidence="2" key="1">
    <citation type="journal article" date="2020" name="Nat. Commun.">
        <title>Genome sequence of the cluster root forming white lupin.</title>
        <authorList>
            <person name="Hufnagel B."/>
            <person name="Marques A."/>
            <person name="Soriano A."/>
            <person name="Marques L."/>
            <person name="Divol F."/>
            <person name="Doumas P."/>
            <person name="Sallet E."/>
            <person name="Mancinotti D."/>
            <person name="Carrere S."/>
            <person name="Marande W."/>
            <person name="Arribat S."/>
            <person name="Keller J."/>
            <person name="Huneau C."/>
            <person name="Blein T."/>
            <person name="Aime D."/>
            <person name="Laguerre M."/>
            <person name="Taylor J."/>
            <person name="Schubert V."/>
            <person name="Nelson M."/>
            <person name="Geu-Flores F."/>
            <person name="Crespi M."/>
            <person name="Gallardo-Guerrero K."/>
            <person name="Delaux P.-M."/>
            <person name="Salse J."/>
            <person name="Berges H."/>
            <person name="Guyot R."/>
            <person name="Gouzy J."/>
            <person name="Peret B."/>
        </authorList>
    </citation>
    <scope>NUCLEOTIDE SEQUENCE [LARGE SCALE GENOMIC DNA]</scope>
    <source>
        <strain evidence="2">cv. Amiga</strain>
    </source>
</reference>
<dbReference type="EMBL" id="WOCE01000018">
    <property type="protein sequence ID" value="KAE9593591.1"/>
    <property type="molecule type" value="Genomic_DNA"/>
</dbReference>
<protein>
    <submittedName>
        <fullName evidence="1">Uncharacterized protein</fullName>
    </submittedName>
</protein>
<dbReference type="OrthoDB" id="1679286at2759"/>
<evidence type="ECO:0000313" key="2">
    <source>
        <dbReference type="Proteomes" id="UP000447434"/>
    </source>
</evidence>
<name>A0A6A4NWU4_LUPAL</name>
<comment type="caution">
    <text evidence="1">The sequence shown here is derived from an EMBL/GenBank/DDBJ whole genome shotgun (WGS) entry which is preliminary data.</text>
</comment>
<gene>
    <name evidence="1" type="ORF">Lalb_Chr18g0044691</name>
</gene>